<comment type="caution">
    <text evidence="8">The sequence shown here is derived from an EMBL/GenBank/DDBJ whole genome shotgun (WGS) entry which is preliminary data.</text>
</comment>
<dbReference type="Gene3D" id="3.10.290.10">
    <property type="entry name" value="RNA-binding S4 domain"/>
    <property type="match status" value="1"/>
</dbReference>
<evidence type="ECO:0000313" key="9">
    <source>
        <dbReference type="Proteomes" id="UP000282985"/>
    </source>
</evidence>
<keyword evidence="2 5" id="KW-0694">RNA-binding</keyword>
<dbReference type="InterPro" id="IPR050188">
    <property type="entry name" value="RluA_PseudoU_synthase"/>
</dbReference>
<dbReference type="CDD" id="cd00165">
    <property type="entry name" value="S4"/>
    <property type="match status" value="1"/>
</dbReference>
<dbReference type="Gene3D" id="3.30.2350.10">
    <property type="entry name" value="Pseudouridine synthase"/>
    <property type="match status" value="1"/>
</dbReference>
<dbReference type="PANTHER" id="PTHR21600:SF44">
    <property type="entry name" value="RIBOSOMAL LARGE SUBUNIT PSEUDOURIDINE SYNTHASE D"/>
    <property type="match status" value="1"/>
</dbReference>
<dbReference type="PROSITE" id="PS50889">
    <property type="entry name" value="S4"/>
    <property type="match status" value="1"/>
</dbReference>
<dbReference type="Proteomes" id="UP000282985">
    <property type="component" value="Unassembled WGS sequence"/>
</dbReference>
<evidence type="ECO:0000256" key="1">
    <source>
        <dbReference type="ARBA" id="ARBA00010876"/>
    </source>
</evidence>
<gene>
    <name evidence="8" type="ORF">DLK05_07750</name>
</gene>
<dbReference type="RefSeq" id="WP_127343420.1">
    <property type="nucleotide sequence ID" value="NZ_RJJX01000008.1"/>
</dbReference>
<protein>
    <recommendedName>
        <fullName evidence="6">Pseudouridine synthase</fullName>
        <ecNumber evidence="6">5.4.99.-</ecNumber>
    </recommendedName>
</protein>
<dbReference type="GO" id="GO:0003723">
    <property type="term" value="F:RNA binding"/>
    <property type="evidence" value="ECO:0007669"/>
    <property type="project" value="UniProtKB-KW"/>
</dbReference>
<comment type="function">
    <text evidence="6">Responsible for synthesis of pseudouridine from uracil.</text>
</comment>
<comment type="similarity">
    <text evidence="1 6">Belongs to the pseudouridine synthase RluA family.</text>
</comment>
<evidence type="ECO:0000256" key="2">
    <source>
        <dbReference type="ARBA" id="ARBA00022884"/>
    </source>
</evidence>
<accession>A0A434AVQ3</accession>
<dbReference type="InterPro" id="IPR020103">
    <property type="entry name" value="PsdUridine_synth_cat_dom_sf"/>
</dbReference>
<dbReference type="InterPro" id="IPR006225">
    <property type="entry name" value="PsdUridine_synth_RluC/D"/>
</dbReference>
<dbReference type="SUPFAM" id="SSF55120">
    <property type="entry name" value="Pseudouridine synthase"/>
    <property type="match status" value="1"/>
</dbReference>
<dbReference type="SMART" id="SM00363">
    <property type="entry name" value="S4"/>
    <property type="match status" value="1"/>
</dbReference>
<evidence type="ECO:0000256" key="6">
    <source>
        <dbReference type="RuleBase" id="RU362028"/>
    </source>
</evidence>
<dbReference type="PROSITE" id="PS01129">
    <property type="entry name" value="PSI_RLU"/>
    <property type="match status" value="1"/>
</dbReference>
<dbReference type="InterPro" id="IPR006224">
    <property type="entry name" value="PsdUridine_synth_RluA-like_CS"/>
</dbReference>
<evidence type="ECO:0000256" key="4">
    <source>
        <dbReference type="PIRSR" id="PIRSR606225-1"/>
    </source>
</evidence>
<dbReference type="SUPFAM" id="SSF55174">
    <property type="entry name" value="Alpha-L RNA-binding motif"/>
    <property type="match status" value="1"/>
</dbReference>
<dbReference type="InterPro" id="IPR036986">
    <property type="entry name" value="S4_RNA-bd_sf"/>
</dbReference>
<dbReference type="InterPro" id="IPR002942">
    <property type="entry name" value="S4_RNA-bd"/>
</dbReference>
<evidence type="ECO:0000256" key="3">
    <source>
        <dbReference type="ARBA" id="ARBA00023235"/>
    </source>
</evidence>
<dbReference type="FunFam" id="3.30.2350.10:FF:000006">
    <property type="entry name" value="Pseudouridine synthase"/>
    <property type="match status" value="1"/>
</dbReference>
<feature type="active site" evidence="4">
    <location>
        <position position="162"/>
    </location>
</feature>
<proteinExistence type="inferred from homology"/>
<evidence type="ECO:0000259" key="7">
    <source>
        <dbReference type="SMART" id="SM00363"/>
    </source>
</evidence>
<dbReference type="InterPro" id="IPR006145">
    <property type="entry name" value="PsdUridine_synth_RsuA/RluA"/>
</dbReference>
<dbReference type="PANTHER" id="PTHR21600">
    <property type="entry name" value="MITOCHONDRIAL RNA PSEUDOURIDINE SYNTHASE"/>
    <property type="match status" value="1"/>
</dbReference>
<dbReference type="Pfam" id="PF01479">
    <property type="entry name" value="S4"/>
    <property type="match status" value="1"/>
</dbReference>
<organism evidence="8 9">
    <name type="scientific">Ancylomarina longa</name>
    <dbReference type="NCBI Taxonomy" id="2487017"/>
    <lineage>
        <taxon>Bacteria</taxon>
        <taxon>Pseudomonadati</taxon>
        <taxon>Bacteroidota</taxon>
        <taxon>Bacteroidia</taxon>
        <taxon>Marinilabiliales</taxon>
        <taxon>Marinifilaceae</taxon>
        <taxon>Ancylomarina</taxon>
    </lineage>
</organism>
<keyword evidence="9" id="KW-1185">Reference proteome</keyword>
<comment type="catalytic activity">
    <reaction evidence="6">
        <text>a uridine in RNA = a pseudouridine in RNA</text>
        <dbReference type="Rhea" id="RHEA:48348"/>
        <dbReference type="Rhea" id="RHEA-COMP:12068"/>
        <dbReference type="Rhea" id="RHEA-COMP:12069"/>
        <dbReference type="ChEBI" id="CHEBI:65314"/>
        <dbReference type="ChEBI" id="CHEBI:65315"/>
    </reaction>
</comment>
<name>A0A434AVQ3_9BACT</name>
<dbReference type="GO" id="GO:0000455">
    <property type="term" value="P:enzyme-directed rRNA pseudouridine synthesis"/>
    <property type="evidence" value="ECO:0007669"/>
    <property type="project" value="TreeGrafter"/>
</dbReference>
<dbReference type="CDD" id="cd02869">
    <property type="entry name" value="PseudoU_synth_RluA_like"/>
    <property type="match status" value="1"/>
</dbReference>
<dbReference type="Pfam" id="PF00849">
    <property type="entry name" value="PseudoU_synth_2"/>
    <property type="match status" value="1"/>
</dbReference>
<dbReference type="AlphaFoldDB" id="A0A434AVQ3"/>
<evidence type="ECO:0000313" key="8">
    <source>
        <dbReference type="EMBL" id="RUT78463.1"/>
    </source>
</evidence>
<dbReference type="GO" id="GO:0120159">
    <property type="term" value="F:rRNA pseudouridine synthase activity"/>
    <property type="evidence" value="ECO:0007669"/>
    <property type="project" value="UniProtKB-ARBA"/>
</dbReference>
<dbReference type="EC" id="5.4.99.-" evidence="6"/>
<dbReference type="NCBIfam" id="TIGR00005">
    <property type="entry name" value="rluA_subfam"/>
    <property type="match status" value="1"/>
</dbReference>
<dbReference type="OrthoDB" id="9807829at2"/>
<sequence length="352" mass="40333">MTSQIPEENYNIDEDSESNQEQFEHFRIVVDPGQKALRIDKFLVDRIQNASRNKIQEAADNGNILVNNSVAKRNYKVKPNDIVTIVLSYPPREIEIIAEDIPLNIVYEDDAFLIVNKNPGMVVHPSYGHYSGTLINALAYHLKDLPLFNSQDPRPGLVHRIDKDTSGILVIAKTEEAKTKLGLQFFNKTSDRKYRALVWGNMEENEGTITGHIGRNLKNRKVMDVFPNGEYGKHAVTHYRVLERLGYVNLVECVLETGRTHQIRAHFKHIGHPLFNDAHYGGNQILKGTTFTKYKQFVQNCFKICPRQALHAKTLGFIHPATDKYVSFDSEIPEDMAALIQKWREYTSNRED</sequence>
<feature type="domain" description="RNA-binding S4" evidence="7">
    <location>
        <begin position="37"/>
        <end position="102"/>
    </location>
</feature>
<keyword evidence="3 6" id="KW-0413">Isomerase</keyword>
<dbReference type="EMBL" id="RJJX01000008">
    <property type="protein sequence ID" value="RUT78463.1"/>
    <property type="molecule type" value="Genomic_DNA"/>
</dbReference>
<evidence type="ECO:0000256" key="5">
    <source>
        <dbReference type="PROSITE-ProRule" id="PRU00182"/>
    </source>
</evidence>
<reference evidence="8 9" key="1">
    <citation type="submission" date="2018-11" db="EMBL/GenBank/DDBJ databases">
        <title>Parancylomarina longa gen. nov., sp. nov., isolated from sediments of southern Okinawa.</title>
        <authorList>
            <person name="Fu T."/>
        </authorList>
    </citation>
    <scope>NUCLEOTIDE SEQUENCE [LARGE SCALE GENOMIC DNA]</scope>
    <source>
        <strain evidence="8 9">T3-2 S1-C</strain>
    </source>
</reference>